<protein>
    <submittedName>
        <fullName evidence="2">Uncharacterized protein</fullName>
    </submittedName>
</protein>
<dbReference type="RefSeq" id="YP_009119908.1">
    <property type="nucleotide sequence ID" value="NC_026440.1"/>
</dbReference>
<feature type="region of interest" description="Disordered" evidence="1">
    <location>
        <begin position="139"/>
        <end position="234"/>
    </location>
</feature>
<reference evidence="2 3" key="1">
    <citation type="journal article" date="2015" name="Parasitol. Res.">
        <title>Viruses in close associations with free-living amoebae.</title>
        <authorList>
            <person name="Scheid P."/>
        </authorList>
    </citation>
    <scope>NUCLEOTIDE SEQUENCE [LARGE SCALE GENOMIC DNA]</scope>
    <source>
        <strain evidence="2">KlaHel</strain>
    </source>
</reference>
<evidence type="ECO:0000313" key="2">
    <source>
        <dbReference type="EMBL" id="AJF97673.1"/>
    </source>
</evidence>
<dbReference type="EMBL" id="KP136319">
    <property type="protein sequence ID" value="AJF97673.1"/>
    <property type="molecule type" value="Genomic_DNA"/>
</dbReference>
<evidence type="ECO:0000313" key="3">
    <source>
        <dbReference type="Proteomes" id="UP000202511"/>
    </source>
</evidence>
<feature type="compositionally biased region" description="Polar residues" evidence="1">
    <location>
        <begin position="76"/>
        <end position="85"/>
    </location>
</feature>
<accession>A0A0B5IXZ7</accession>
<proteinExistence type="predicted"/>
<name>A0A0B5IXZ7_9VIRU</name>
<dbReference type="Proteomes" id="UP000202511">
    <property type="component" value="Segment"/>
</dbReference>
<organism evidence="2 3">
    <name type="scientific">Pandoravirus inopinatum</name>
    <dbReference type="NCBI Taxonomy" id="1605721"/>
    <lineage>
        <taxon>Viruses</taxon>
        <taxon>Pandoravirus</taxon>
    </lineage>
</organism>
<dbReference type="GeneID" id="23462590"/>
<sequence>MEIDWLVCSRVLAVSKRSPPCLFFGANRTDGSCGICFCKCACRQRITAGDWLLFCLANRTPAGHASVAASEHHQAAHNNDSTDSVTNTPPTATTIAIRAGTPKTTTMAQQNFRCILTVAALLLTVAVVTSMSADTVIGETPDDALRDHAQRQRAEHVEARRRHEQEKEDETARKKQERAQEERERAERYEANRRIWAEHDRPASTFEASGEPSRQTRRSSTLSPSTYVARARRP</sequence>
<evidence type="ECO:0000256" key="1">
    <source>
        <dbReference type="SAM" id="MobiDB-lite"/>
    </source>
</evidence>
<feature type="region of interest" description="Disordered" evidence="1">
    <location>
        <begin position="68"/>
        <end position="90"/>
    </location>
</feature>
<dbReference type="KEGG" id="vg:23462590"/>
<feature type="compositionally biased region" description="Basic and acidic residues" evidence="1">
    <location>
        <begin position="143"/>
        <end position="202"/>
    </location>
</feature>